<evidence type="ECO:0000313" key="2">
    <source>
        <dbReference type="Proteomes" id="UP000050417"/>
    </source>
</evidence>
<name>A0A0P6XAJ3_9CHLR</name>
<dbReference type="STRING" id="1134406.ADN00_15265"/>
<comment type="caution">
    <text evidence="1">The sequence shown here is derived from an EMBL/GenBank/DDBJ whole genome shotgun (WGS) entry which is preliminary data.</text>
</comment>
<proteinExistence type="predicted"/>
<reference evidence="1 2" key="1">
    <citation type="submission" date="2015-07" db="EMBL/GenBank/DDBJ databases">
        <title>Genome sequence of Ornatilinea apprima DSM 23815.</title>
        <authorList>
            <person name="Hemp J."/>
            <person name="Ward L.M."/>
            <person name="Pace L.A."/>
            <person name="Fischer W.W."/>
        </authorList>
    </citation>
    <scope>NUCLEOTIDE SEQUENCE [LARGE SCALE GENOMIC DNA]</scope>
    <source>
        <strain evidence="1 2">P3M-1</strain>
    </source>
</reference>
<organism evidence="1 2">
    <name type="scientific">Ornatilinea apprima</name>
    <dbReference type="NCBI Taxonomy" id="1134406"/>
    <lineage>
        <taxon>Bacteria</taxon>
        <taxon>Bacillati</taxon>
        <taxon>Chloroflexota</taxon>
        <taxon>Anaerolineae</taxon>
        <taxon>Anaerolineales</taxon>
        <taxon>Anaerolineaceae</taxon>
        <taxon>Ornatilinea</taxon>
    </lineage>
</organism>
<dbReference type="EMBL" id="LGCL01000039">
    <property type="protein sequence ID" value="KPL72189.1"/>
    <property type="molecule type" value="Genomic_DNA"/>
</dbReference>
<sequence>MVAGLFFTNMDEVIGAQVKFDLEQGVPLTRSMITDAKEGSYAAFEIPRGMVAISIPIDELTSLSYGLQPRDHINIIGTIQLVDLDTDFQTRLPNYTASVISPGPTDCNECAGDSLSAIISTGGAGSTQGRTELDPVFQQPVYVIPSEAQRPRMVSQTIVQDAIVLWVGDFPETGQLTTAAAHPTPTPLPEGQAPVEGQAVQAAPLPTRITLIVTPQDAVTLRYMLLSEADLALVLRGAGDTDRVATEAVTLQFIMDQYNFPYPAKLPYGLDNVTSITDLLAPAPLP</sequence>
<protein>
    <recommendedName>
        <fullName evidence="3">Flp pilus assembly protein RcpC/CpaB domain-containing protein</fullName>
    </recommendedName>
</protein>
<keyword evidence="2" id="KW-1185">Reference proteome</keyword>
<accession>A0A0P6XAJ3</accession>
<dbReference type="AlphaFoldDB" id="A0A0P6XAJ3"/>
<gene>
    <name evidence="1" type="ORF">ADN00_15265</name>
</gene>
<evidence type="ECO:0008006" key="3">
    <source>
        <dbReference type="Google" id="ProtNLM"/>
    </source>
</evidence>
<evidence type="ECO:0000313" key="1">
    <source>
        <dbReference type="EMBL" id="KPL72189.1"/>
    </source>
</evidence>
<dbReference type="Proteomes" id="UP000050417">
    <property type="component" value="Unassembled WGS sequence"/>
</dbReference>